<dbReference type="AlphaFoldDB" id="F0F8Z7"/>
<dbReference type="HOGENOM" id="CLU_016755_0_2_10"/>
<feature type="binding site" evidence="14">
    <location>
        <position position="311"/>
    </location>
    <ligand>
        <name>FAD</name>
        <dbReference type="ChEBI" id="CHEBI:57692"/>
    </ligand>
</feature>
<dbReference type="PANTHER" id="PTHR22912">
    <property type="entry name" value="DISULFIDE OXIDOREDUCTASE"/>
    <property type="match status" value="1"/>
</dbReference>
<dbReference type="EC" id="1.8.1.4" evidence="3 16"/>
<dbReference type="PRINTS" id="PR00411">
    <property type="entry name" value="PNDRDTASEI"/>
</dbReference>
<evidence type="ECO:0000259" key="18">
    <source>
        <dbReference type="Pfam" id="PF07992"/>
    </source>
</evidence>
<feature type="binding site" evidence="14">
    <location>
        <position position="271"/>
    </location>
    <ligand>
        <name>NAD(+)</name>
        <dbReference type="ChEBI" id="CHEBI:57540"/>
    </ligand>
</feature>
<feature type="binding site" evidence="14">
    <location>
        <begin position="317"/>
        <end position="320"/>
    </location>
    <ligand>
        <name>FAD</name>
        <dbReference type="ChEBI" id="CHEBI:57692"/>
    </ligand>
</feature>
<dbReference type="PIRSF" id="PIRSF000350">
    <property type="entry name" value="Mercury_reductase_MerA"/>
    <property type="match status" value="1"/>
</dbReference>
<dbReference type="InterPro" id="IPR050151">
    <property type="entry name" value="Class-I_Pyr_Nuc-Dis_Oxidored"/>
</dbReference>
<evidence type="ECO:0000256" key="8">
    <source>
        <dbReference type="ARBA" id="ARBA00023002"/>
    </source>
</evidence>
<comment type="cofactor">
    <cofactor evidence="14 16">
        <name>FAD</name>
        <dbReference type="ChEBI" id="CHEBI:57692"/>
    </cofactor>
    <text evidence="14 16">Binds 1 FAD per subunit.</text>
</comment>
<dbReference type="InterPro" id="IPR001100">
    <property type="entry name" value="Pyr_nuc-diS_OxRdtase"/>
</dbReference>
<comment type="subcellular location">
    <subcellularLocation>
        <location evidence="1">Cytoplasm</location>
    </subcellularLocation>
</comment>
<feature type="binding site" evidence="14">
    <location>
        <position position="200"/>
    </location>
    <ligand>
        <name>NAD(+)</name>
        <dbReference type="ChEBI" id="CHEBI:57540"/>
    </ligand>
</feature>
<feature type="domain" description="Pyridine nucleotide-disulphide oxidoreductase dimerisation" evidence="17">
    <location>
        <begin position="345"/>
        <end position="452"/>
    </location>
</feature>
<evidence type="ECO:0000256" key="6">
    <source>
        <dbReference type="ARBA" id="ARBA00022630"/>
    </source>
</evidence>
<feature type="domain" description="FAD/NAD(P)-binding" evidence="18">
    <location>
        <begin position="5"/>
        <end position="326"/>
    </location>
</feature>
<dbReference type="NCBIfam" id="TIGR01350">
    <property type="entry name" value="lipoamide_DH"/>
    <property type="match status" value="1"/>
</dbReference>
<protein>
    <recommendedName>
        <fullName evidence="4 16">Dihydrolipoyl dehydrogenase</fullName>
        <ecNumber evidence="3 16">1.8.1.4</ecNumber>
    </recommendedName>
</protein>
<evidence type="ECO:0000256" key="10">
    <source>
        <dbReference type="ARBA" id="ARBA00023157"/>
    </source>
</evidence>
<sequence>MEKTDLLIIGSGPGGYRTASYAVQNGLQVTIVEKGQPGGTCLNAGCIPTKCLAHDAEMRLAASTLYATALPLDFTKVMERKEAVVGQLREGVRALLSQPGITFLKGEAHFVSAHVVEVNGEQIEATNIIIATGSRSKMPPFLKEAEIQEQPADARHIVTSTGLLSIKEVPQRLTIIGAGVIGMEFASAFAAFGSEVTVIEFMKECLPPVDSDIAKRLRKTLEKRGVTFFMQSAVKQIVPPAGKEQPAATVVFDRKGKEQTVETDLVLIATGRQPNVEQTGLETAGIGFSPKGIAVDDNMETNVKGVYAIGDVNARQMLAHAATFQGFRAVNHILGKKDFIRLDIMPAAIFTYPEAACVGKTEDQCKAQEIKYTTRKGFYRSNGKALSMGETEGMVKVLVGEGGEILGGHAYGAHAADLIQELAALMNRNATLEEIRDIIHIHPTLGEILQDALI</sequence>
<comment type="miscellaneous">
    <text evidence="16">The active site is a redox-active disulfide bond.</text>
</comment>
<dbReference type="InterPro" id="IPR006258">
    <property type="entry name" value="Lipoamide_DH"/>
</dbReference>
<evidence type="ECO:0000256" key="2">
    <source>
        <dbReference type="ARBA" id="ARBA00007532"/>
    </source>
</evidence>
<dbReference type="SUPFAM" id="SSF51905">
    <property type="entry name" value="FAD/NAD(P)-binding domain"/>
    <property type="match status" value="1"/>
</dbReference>
<dbReference type="PRINTS" id="PR00368">
    <property type="entry name" value="FADPNR"/>
</dbReference>
<dbReference type="GO" id="GO:0005737">
    <property type="term" value="C:cytoplasm"/>
    <property type="evidence" value="ECO:0007669"/>
    <property type="project" value="UniProtKB-SubCell"/>
</dbReference>
<feature type="binding site" evidence="14">
    <location>
        <begin position="177"/>
        <end position="184"/>
    </location>
    <ligand>
        <name>NAD(+)</name>
        <dbReference type="ChEBI" id="CHEBI:57540"/>
    </ligand>
</feature>
<evidence type="ECO:0000256" key="3">
    <source>
        <dbReference type="ARBA" id="ARBA00012608"/>
    </source>
</evidence>
<keyword evidence="20" id="KW-1185">Reference proteome</keyword>
<dbReference type="GO" id="GO:0004148">
    <property type="term" value="F:dihydrolipoyl dehydrogenase (NADH) activity"/>
    <property type="evidence" value="ECO:0007669"/>
    <property type="project" value="UniProtKB-EC"/>
</dbReference>
<evidence type="ECO:0000256" key="11">
    <source>
        <dbReference type="ARBA" id="ARBA00023284"/>
    </source>
</evidence>
<evidence type="ECO:0000256" key="4">
    <source>
        <dbReference type="ARBA" id="ARBA00016961"/>
    </source>
</evidence>
<keyword evidence="10" id="KW-1015">Disulfide bond</keyword>
<evidence type="ECO:0000256" key="14">
    <source>
        <dbReference type="PIRSR" id="PIRSR000350-3"/>
    </source>
</evidence>
<dbReference type="InterPro" id="IPR004099">
    <property type="entry name" value="Pyr_nucl-diS_OxRdtase_dimer"/>
</dbReference>
<reference evidence="19 20" key="1">
    <citation type="submission" date="2011-01" db="EMBL/GenBank/DDBJ databases">
        <authorList>
            <person name="Muzny D."/>
            <person name="Qin X."/>
            <person name="Deng J."/>
            <person name="Jiang H."/>
            <person name="Liu Y."/>
            <person name="Qu J."/>
            <person name="Song X.-Z."/>
            <person name="Zhang L."/>
            <person name="Thornton R."/>
            <person name="Coyle M."/>
            <person name="Francisco L."/>
            <person name="Jackson L."/>
            <person name="Javaid M."/>
            <person name="Korchina V."/>
            <person name="Kovar C."/>
            <person name="Mata R."/>
            <person name="Mathew T."/>
            <person name="Ngo R."/>
            <person name="Nguyen L."/>
            <person name="Nguyen N."/>
            <person name="Okwuonu G."/>
            <person name="Ongeri F."/>
            <person name="Pham C."/>
            <person name="Simmons D."/>
            <person name="Wilczek-Boney K."/>
            <person name="Hale W."/>
            <person name="Jakkamsetti A."/>
            <person name="Pham P."/>
            <person name="Ruth R."/>
            <person name="San Lucas F."/>
            <person name="Warren J."/>
            <person name="Zhang J."/>
            <person name="Zhao Z."/>
            <person name="Zhou C."/>
            <person name="Zhu D."/>
            <person name="Lee S."/>
            <person name="Bess C."/>
            <person name="Blankenburg K."/>
            <person name="Forbes L."/>
            <person name="Fu Q."/>
            <person name="Gubbala S."/>
            <person name="Hirani K."/>
            <person name="Jayaseelan J.C."/>
            <person name="Lara F."/>
            <person name="Munidasa M."/>
            <person name="Palculict T."/>
            <person name="Patil S."/>
            <person name="Pu L.-L."/>
            <person name="Saada N."/>
            <person name="Tang L."/>
            <person name="Weissenberger G."/>
            <person name="Zhu Y."/>
            <person name="Hemphill L."/>
            <person name="Shang Y."/>
            <person name="Youmans B."/>
            <person name="Ayvaz T."/>
            <person name="Ross M."/>
            <person name="Santibanez J."/>
            <person name="Aqrawi P."/>
            <person name="Gross S."/>
            <person name="Joshi V."/>
            <person name="Fowler G."/>
            <person name="Nazareth L."/>
            <person name="Reid J."/>
            <person name="Worley K."/>
            <person name="Petrosino J."/>
            <person name="Highlander S."/>
            <person name="Gibbs R."/>
        </authorList>
    </citation>
    <scope>NUCLEOTIDE SEQUENCE [LARGE SCALE GENOMIC DNA]</scope>
    <source>
        <strain evidence="19 20">DSM 16608</strain>
    </source>
</reference>
<dbReference type="InterPro" id="IPR036188">
    <property type="entry name" value="FAD/NAD-bd_sf"/>
</dbReference>
<keyword evidence="5" id="KW-0963">Cytoplasm</keyword>
<dbReference type="InterPro" id="IPR023753">
    <property type="entry name" value="FAD/NAD-binding_dom"/>
</dbReference>
<proteinExistence type="inferred from homology"/>
<keyword evidence="9 14" id="KW-0520">NAD</keyword>
<dbReference type="FunFam" id="3.30.390.30:FF:000001">
    <property type="entry name" value="Dihydrolipoyl dehydrogenase"/>
    <property type="match status" value="1"/>
</dbReference>
<keyword evidence="14" id="KW-0547">Nucleotide-binding</keyword>
<dbReference type="SUPFAM" id="SSF55424">
    <property type="entry name" value="FAD/NAD-linked reductases, dimerisation (C-terminal) domain"/>
    <property type="match status" value="1"/>
</dbReference>
<dbReference type="PANTHER" id="PTHR22912:SF217">
    <property type="entry name" value="DIHYDROLIPOYL DEHYDROGENASE"/>
    <property type="match status" value="1"/>
</dbReference>
<dbReference type="Gene3D" id="3.30.390.30">
    <property type="match status" value="1"/>
</dbReference>
<feature type="active site" description="Proton acceptor" evidence="13">
    <location>
        <position position="442"/>
    </location>
</feature>
<organism evidence="19 20">
    <name type="scientific">Prevotella multiformis DSM 16608</name>
    <dbReference type="NCBI Taxonomy" id="888743"/>
    <lineage>
        <taxon>Bacteria</taxon>
        <taxon>Pseudomonadati</taxon>
        <taxon>Bacteroidota</taxon>
        <taxon>Bacteroidia</taxon>
        <taxon>Bacteroidales</taxon>
        <taxon>Prevotellaceae</taxon>
        <taxon>Prevotella</taxon>
    </lineage>
</organism>
<evidence type="ECO:0000259" key="17">
    <source>
        <dbReference type="Pfam" id="PF02852"/>
    </source>
</evidence>
<dbReference type="GO" id="GO:0006103">
    <property type="term" value="P:2-oxoglutarate metabolic process"/>
    <property type="evidence" value="ECO:0007669"/>
    <property type="project" value="TreeGrafter"/>
</dbReference>
<dbReference type="Proteomes" id="UP000005697">
    <property type="component" value="Unassembled WGS sequence"/>
</dbReference>
<dbReference type="RefSeq" id="WP_007366816.1">
    <property type="nucleotide sequence ID" value="NZ_GL872282.1"/>
</dbReference>
<keyword evidence="7 14" id="KW-0274">FAD</keyword>
<dbReference type="InterPro" id="IPR016156">
    <property type="entry name" value="FAD/NAD-linked_Rdtase_dimer_sf"/>
</dbReference>
<comment type="similarity">
    <text evidence="2 16">Belongs to the class-I pyridine nucleotide-disulfide oxidoreductase family.</text>
</comment>
<gene>
    <name evidence="19" type="primary">lpdA</name>
    <name evidence="19" type="ORF">HMPREF9141_2064</name>
</gene>
<dbReference type="STRING" id="888743.HMPREF9141_2064"/>
<evidence type="ECO:0000313" key="19">
    <source>
        <dbReference type="EMBL" id="EGC19524.1"/>
    </source>
</evidence>
<comment type="catalytic activity">
    <reaction evidence="12 16">
        <text>N(6)-[(R)-dihydrolipoyl]-L-lysyl-[protein] + NAD(+) = N(6)-[(R)-lipoyl]-L-lysyl-[protein] + NADH + H(+)</text>
        <dbReference type="Rhea" id="RHEA:15045"/>
        <dbReference type="Rhea" id="RHEA-COMP:10474"/>
        <dbReference type="Rhea" id="RHEA-COMP:10475"/>
        <dbReference type="ChEBI" id="CHEBI:15378"/>
        <dbReference type="ChEBI" id="CHEBI:57540"/>
        <dbReference type="ChEBI" id="CHEBI:57945"/>
        <dbReference type="ChEBI" id="CHEBI:83099"/>
        <dbReference type="ChEBI" id="CHEBI:83100"/>
        <dbReference type="EC" id="1.8.1.4"/>
    </reaction>
</comment>
<evidence type="ECO:0000313" key="20">
    <source>
        <dbReference type="Proteomes" id="UP000005697"/>
    </source>
</evidence>
<keyword evidence="8 16" id="KW-0560">Oxidoreductase</keyword>
<accession>F0F8Z7</accession>
<evidence type="ECO:0000256" key="9">
    <source>
        <dbReference type="ARBA" id="ARBA00023027"/>
    </source>
</evidence>
<evidence type="ECO:0000256" key="1">
    <source>
        <dbReference type="ARBA" id="ARBA00004496"/>
    </source>
</evidence>
<feature type="disulfide bond" description="Redox-active" evidence="15">
    <location>
        <begin position="41"/>
        <end position="46"/>
    </location>
</feature>
<keyword evidence="11 16" id="KW-0676">Redox-active center</keyword>
<evidence type="ECO:0000256" key="16">
    <source>
        <dbReference type="RuleBase" id="RU003692"/>
    </source>
</evidence>
<dbReference type="Pfam" id="PF02852">
    <property type="entry name" value="Pyr_redox_dim"/>
    <property type="match status" value="1"/>
</dbReference>
<evidence type="ECO:0000256" key="12">
    <source>
        <dbReference type="ARBA" id="ARBA00049187"/>
    </source>
</evidence>
<comment type="caution">
    <text evidence="19">The sequence shown here is derived from an EMBL/GenBank/DDBJ whole genome shotgun (WGS) entry which is preliminary data.</text>
</comment>
<dbReference type="OrthoDB" id="9800167at2"/>
<evidence type="ECO:0000256" key="13">
    <source>
        <dbReference type="PIRSR" id="PIRSR000350-2"/>
    </source>
</evidence>
<dbReference type="EMBL" id="AEWX01000027">
    <property type="protein sequence ID" value="EGC19524.1"/>
    <property type="molecule type" value="Genomic_DNA"/>
</dbReference>
<evidence type="ECO:0000256" key="15">
    <source>
        <dbReference type="PIRSR" id="PIRSR000350-4"/>
    </source>
</evidence>
<evidence type="ECO:0000256" key="7">
    <source>
        <dbReference type="ARBA" id="ARBA00022827"/>
    </source>
</evidence>
<name>F0F8Z7_9BACT</name>
<dbReference type="Pfam" id="PF07992">
    <property type="entry name" value="Pyr_redox_2"/>
    <property type="match status" value="1"/>
</dbReference>
<dbReference type="PROSITE" id="PS00076">
    <property type="entry name" value="PYRIDINE_REDOX_1"/>
    <property type="match status" value="1"/>
</dbReference>
<keyword evidence="6 16" id="KW-0285">Flavoprotein</keyword>
<dbReference type="InterPro" id="IPR012999">
    <property type="entry name" value="Pyr_OxRdtase_I_AS"/>
</dbReference>
<dbReference type="GO" id="GO:0050660">
    <property type="term" value="F:flavin adenine dinucleotide binding"/>
    <property type="evidence" value="ECO:0007669"/>
    <property type="project" value="InterPro"/>
</dbReference>
<feature type="binding site" evidence="14">
    <location>
        <position position="50"/>
    </location>
    <ligand>
        <name>FAD</name>
        <dbReference type="ChEBI" id="CHEBI:57692"/>
    </ligand>
</feature>
<dbReference type="eggNOG" id="COG1249">
    <property type="taxonomic scope" value="Bacteria"/>
</dbReference>
<evidence type="ECO:0000256" key="5">
    <source>
        <dbReference type="ARBA" id="ARBA00022490"/>
    </source>
</evidence>
<dbReference type="Gene3D" id="3.50.50.60">
    <property type="entry name" value="FAD/NAD(P)-binding domain"/>
    <property type="match status" value="2"/>
</dbReference>
<feature type="binding site" evidence="14">
    <location>
        <begin position="132"/>
        <end position="134"/>
    </location>
    <ligand>
        <name>FAD</name>
        <dbReference type="ChEBI" id="CHEBI:57692"/>
    </ligand>
</feature>